<dbReference type="GO" id="GO:0000177">
    <property type="term" value="C:cytoplasmic exosome (RNase complex)"/>
    <property type="evidence" value="ECO:0007669"/>
    <property type="project" value="TreeGrafter"/>
</dbReference>
<comment type="similarity">
    <text evidence="3">Belongs to the RNase PH family.</text>
</comment>
<dbReference type="GO" id="GO:0016075">
    <property type="term" value="P:rRNA catabolic process"/>
    <property type="evidence" value="ECO:0007669"/>
    <property type="project" value="TreeGrafter"/>
</dbReference>
<dbReference type="GO" id="GO:0034475">
    <property type="term" value="P:U4 snRNA 3'-end processing"/>
    <property type="evidence" value="ECO:0007669"/>
    <property type="project" value="TreeGrafter"/>
</dbReference>
<keyword evidence="10" id="KW-1185">Reference proteome</keyword>
<dbReference type="InterPro" id="IPR001247">
    <property type="entry name" value="ExoRNase_PH_dom1"/>
</dbReference>
<evidence type="ECO:0000313" key="10">
    <source>
        <dbReference type="Proteomes" id="UP000192578"/>
    </source>
</evidence>
<dbReference type="GO" id="GO:0071028">
    <property type="term" value="P:nuclear mRNA surveillance"/>
    <property type="evidence" value="ECO:0007669"/>
    <property type="project" value="TreeGrafter"/>
</dbReference>
<dbReference type="GO" id="GO:0071038">
    <property type="term" value="P:TRAMP-dependent tRNA surveillance pathway"/>
    <property type="evidence" value="ECO:0007669"/>
    <property type="project" value="TreeGrafter"/>
</dbReference>
<dbReference type="GO" id="GO:0004527">
    <property type="term" value="F:exonuclease activity"/>
    <property type="evidence" value="ECO:0007669"/>
    <property type="project" value="UniProtKB-KW"/>
</dbReference>
<keyword evidence="5" id="KW-0271">Exosome</keyword>
<dbReference type="AlphaFoldDB" id="A0A9X6NEB0"/>
<feature type="compositionally biased region" description="Acidic residues" evidence="7">
    <location>
        <begin position="9"/>
        <end position="19"/>
    </location>
</feature>
<dbReference type="InterPro" id="IPR036345">
    <property type="entry name" value="ExoRNase_PH_dom2_sf"/>
</dbReference>
<evidence type="ECO:0000313" key="9">
    <source>
        <dbReference type="EMBL" id="OWA52285.1"/>
    </source>
</evidence>
<dbReference type="GO" id="GO:0034476">
    <property type="term" value="P:U5 snRNA 3'-end processing"/>
    <property type="evidence" value="ECO:0007669"/>
    <property type="project" value="TreeGrafter"/>
</dbReference>
<dbReference type="GO" id="GO:0034473">
    <property type="term" value="P:U1 snRNA 3'-end processing"/>
    <property type="evidence" value="ECO:0007669"/>
    <property type="project" value="TreeGrafter"/>
</dbReference>
<feature type="domain" description="Exoribonuclease phosphorolytic" evidence="8">
    <location>
        <begin position="47"/>
        <end position="183"/>
    </location>
</feature>
<feature type="region of interest" description="Disordered" evidence="7">
    <location>
        <begin position="1"/>
        <end position="23"/>
    </location>
</feature>
<dbReference type="InterPro" id="IPR050590">
    <property type="entry name" value="Exosome_comp_Rrp42_subfam"/>
</dbReference>
<dbReference type="GO" id="GO:0005730">
    <property type="term" value="C:nucleolus"/>
    <property type="evidence" value="ECO:0007669"/>
    <property type="project" value="UniProtKB-SubCell"/>
</dbReference>
<proteinExistence type="inferred from homology"/>
<dbReference type="Pfam" id="PF01138">
    <property type="entry name" value="RNase_PH"/>
    <property type="match status" value="1"/>
</dbReference>
<dbReference type="GO" id="GO:0071035">
    <property type="term" value="P:nuclear polyadenylation-dependent rRNA catabolic process"/>
    <property type="evidence" value="ECO:0007669"/>
    <property type="project" value="TreeGrafter"/>
</dbReference>
<keyword evidence="4" id="KW-0963">Cytoplasm</keyword>
<comment type="caution">
    <text evidence="9">The sequence shown here is derived from an EMBL/GenBank/DDBJ whole genome shotgun (WGS) entry which is preliminary data.</text>
</comment>
<dbReference type="InterPro" id="IPR027408">
    <property type="entry name" value="PNPase/RNase_PH_dom_sf"/>
</dbReference>
<dbReference type="OrthoDB" id="272245at2759"/>
<dbReference type="Gene3D" id="3.30.230.70">
    <property type="entry name" value="GHMP Kinase, N-terminal domain"/>
    <property type="match status" value="1"/>
</dbReference>
<dbReference type="PANTHER" id="PTHR11097:SF8">
    <property type="entry name" value="EXOSOME COMPLEX COMPONENT RRP42"/>
    <property type="match status" value="1"/>
</dbReference>
<dbReference type="GO" id="GO:0000467">
    <property type="term" value="P:exonucleolytic trimming to generate mature 3'-end of 5.8S rRNA from tricistronic rRNA transcript (SSU-rRNA, 5.8S rRNA, LSU-rRNA)"/>
    <property type="evidence" value="ECO:0007669"/>
    <property type="project" value="TreeGrafter"/>
</dbReference>
<accession>A0A9X6NEB0</accession>
<dbReference type="PANTHER" id="PTHR11097">
    <property type="entry name" value="EXOSOME COMPLEX EXONUCLEASE RIBOSOMAL RNA PROCESSING PROTEIN"/>
    <property type="match status" value="1"/>
</dbReference>
<evidence type="ECO:0000256" key="1">
    <source>
        <dbReference type="ARBA" id="ARBA00004496"/>
    </source>
</evidence>
<dbReference type="Proteomes" id="UP000192578">
    <property type="component" value="Unassembled WGS sequence"/>
</dbReference>
<evidence type="ECO:0000256" key="2">
    <source>
        <dbReference type="ARBA" id="ARBA00004604"/>
    </source>
</evidence>
<dbReference type="SUPFAM" id="SSF54211">
    <property type="entry name" value="Ribosomal protein S5 domain 2-like"/>
    <property type="match status" value="1"/>
</dbReference>
<dbReference type="EMBL" id="MTYJ01000261">
    <property type="protein sequence ID" value="OWA52285.1"/>
    <property type="molecule type" value="Genomic_DNA"/>
</dbReference>
<dbReference type="SUPFAM" id="SSF55666">
    <property type="entry name" value="Ribonuclease PH domain 2-like"/>
    <property type="match status" value="1"/>
</dbReference>
<evidence type="ECO:0000256" key="3">
    <source>
        <dbReference type="ARBA" id="ARBA00006678"/>
    </source>
</evidence>
<feature type="region of interest" description="Disordered" evidence="7">
    <location>
        <begin position="98"/>
        <end position="118"/>
    </location>
</feature>
<keyword evidence="9" id="KW-0269">Exonuclease</keyword>
<evidence type="ECO:0000259" key="8">
    <source>
        <dbReference type="Pfam" id="PF01138"/>
    </source>
</evidence>
<evidence type="ECO:0000256" key="7">
    <source>
        <dbReference type="SAM" id="MobiDB-lite"/>
    </source>
</evidence>
<evidence type="ECO:0000256" key="5">
    <source>
        <dbReference type="ARBA" id="ARBA00022835"/>
    </source>
</evidence>
<sequence>MADWKLEEPEAEDREDDAGINENEKKFLSDGIIDHDYRLDGRGPLDYRTVRIELGVVSSATGSAKVTLGSSSVLATAKLSIRTPGKITPDEGLIEISVDSSLPTSRRDNDDEEDMGMSEDEVKQILESVYRESGGIDKRRLCIVKGSKCWELFFDVIIFEKGTSVMDAASLAIKAALFDAKFPNLTVLEEEFDQCEVEFTDDPFDFWQMDVTRVPTIASLHKIGPVFLVDVTKEEMMTADASVVVAADINRTIYYQNTECGGSECGFELNVLEELVETSSSLCQEINSRLMKLLASA</sequence>
<protein>
    <recommendedName>
        <fullName evidence="6">Ribosomal RNA-processing protein 42</fullName>
    </recommendedName>
</protein>
<keyword evidence="9" id="KW-0378">Hydrolase</keyword>
<keyword evidence="9" id="KW-0540">Nuclease</keyword>
<evidence type="ECO:0000256" key="6">
    <source>
        <dbReference type="ARBA" id="ARBA00042523"/>
    </source>
</evidence>
<evidence type="ECO:0000256" key="4">
    <source>
        <dbReference type="ARBA" id="ARBA00022490"/>
    </source>
</evidence>
<reference evidence="10" key="1">
    <citation type="submission" date="2017-01" db="EMBL/GenBank/DDBJ databases">
        <title>Comparative genomics of anhydrobiosis in the tardigrade Hypsibius dujardini.</title>
        <authorList>
            <person name="Yoshida Y."/>
            <person name="Koutsovoulos G."/>
            <person name="Laetsch D."/>
            <person name="Stevens L."/>
            <person name="Kumar S."/>
            <person name="Horikawa D."/>
            <person name="Ishino K."/>
            <person name="Komine S."/>
            <person name="Tomita M."/>
            <person name="Blaxter M."/>
            <person name="Arakawa K."/>
        </authorList>
    </citation>
    <scope>NUCLEOTIDE SEQUENCE [LARGE SCALE GENOMIC DNA]</scope>
    <source>
        <strain evidence="10">Z151</strain>
    </source>
</reference>
<gene>
    <name evidence="9" type="ORF">BV898_16743</name>
</gene>
<organism evidence="9 10">
    <name type="scientific">Hypsibius exemplaris</name>
    <name type="common">Freshwater tardigrade</name>
    <dbReference type="NCBI Taxonomy" id="2072580"/>
    <lineage>
        <taxon>Eukaryota</taxon>
        <taxon>Metazoa</taxon>
        <taxon>Ecdysozoa</taxon>
        <taxon>Tardigrada</taxon>
        <taxon>Eutardigrada</taxon>
        <taxon>Parachela</taxon>
        <taxon>Hypsibioidea</taxon>
        <taxon>Hypsibiidae</taxon>
        <taxon>Hypsibius</taxon>
    </lineage>
</organism>
<comment type="subcellular location">
    <subcellularLocation>
        <location evidence="1">Cytoplasm</location>
    </subcellularLocation>
    <subcellularLocation>
        <location evidence="2">Nucleus</location>
        <location evidence="2">Nucleolus</location>
    </subcellularLocation>
</comment>
<dbReference type="GO" id="GO:0035925">
    <property type="term" value="F:mRNA 3'-UTR AU-rich region binding"/>
    <property type="evidence" value="ECO:0007669"/>
    <property type="project" value="TreeGrafter"/>
</dbReference>
<dbReference type="GO" id="GO:0000176">
    <property type="term" value="C:nuclear exosome (RNase complex)"/>
    <property type="evidence" value="ECO:0007669"/>
    <property type="project" value="TreeGrafter"/>
</dbReference>
<name>A0A9X6NEB0_HYPEX</name>
<dbReference type="InterPro" id="IPR020568">
    <property type="entry name" value="Ribosomal_Su5_D2-typ_SF"/>
</dbReference>